<proteinExistence type="predicted"/>
<organism evidence="2 3">
    <name type="scientific">Ditylenchus destructor</name>
    <dbReference type="NCBI Taxonomy" id="166010"/>
    <lineage>
        <taxon>Eukaryota</taxon>
        <taxon>Metazoa</taxon>
        <taxon>Ecdysozoa</taxon>
        <taxon>Nematoda</taxon>
        <taxon>Chromadorea</taxon>
        <taxon>Rhabditida</taxon>
        <taxon>Tylenchina</taxon>
        <taxon>Tylenchomorpha</taxon>
        <taxon>Sphaerularioidea</taxon>
        <taxon>Anguinidae</taxon>
        <taxon>Anguininae</taxon>
        <taxon>Ditylenchus</taxon>
    </lineage>
</organism>
<evidence type="ECO:0000313" key="3">
    <source>
        <dbReference type="Proteomes" id="UP001201812"/>
    </source>
</evidence>
<keyword evidence="3" id="KW-1185">Reference proteome</keyword>
<protein>
    <submittedName>
        <fullName evidence="2">Uncharacterized protein</fullName>
    </submittedName>
</protein>
<evidence type="ECO:0000256" key="1">
    <source>
        <dbReference type="SAM" id="Phobius"/>
    </source>
</evidence>
<gene>
    <name evidence="2" type="ORF">DdX_02248</name>
</gene>
<keyword evidence="1" id="KW-0812">Transmembrane</keyword>
<dbReference type="Proteomes" id="UP001201812">
    <property type="component" value="Unassembled WGS sequence"/>
</dbReference>
<keyword evidence="1" id="KW-0472">Membrane</keyword>
<accession>A0AAD4NHB3</accession>
<evidence type="ECO:0000313" key="2">
    <source>
        <dbReference type="EMBL" id="KAI1725586.1"/>
    </source>
</evidence>
<sequence length="95" mass="10714">MQHFVRRIHPRSKLKLSKRRQSLSNCYYTTTIDCTSLLLTNEFDNAEALIQVILSPASLFNRLKTPGDLVSTMVGLCYVISLLGVFAYRTSTTAL</sequence>
<comment type="caution">
    <text evidence="2">The sequence shown here is derived from an EMBL/GenBank/DDBJ whole genome shotgun (WGS) entry which is preliminary data.</text>
</comment>
<keyword evidence="1" id="KW-1133">Transmembrane helix</keyword>
<feature type="transmembrane region" description="Helical" evidence="1">
    <location>
        <begin position="69"/>
        <end position="88"/>
    </location>
</feature>
<name>A0AAD4NHB3_9BILA</name>
<dbReference type="AlphaFoldDB" id="A0AAD4NHB3"/>
<reference evidence="2" key="1">
    <citation type="submission" date="2022-01" db="EMBL/GenBank/DDBJ databases">
        <title>Genome Sequence Resource for Two Populations of Ditylenchus destructor, the Migratory Endoparasitic Phytonematode.</title>
        <authorList>
            <person name="Zhang H."/>
            <person name="Lin R."/>
            <person name="Xie B."/>
        </authorList>
    </citation>
    <scope>NUCLEOTIDE SEQUENCE</scope>
    <source>
        <strain evidence="2">BazhouSP</strain>
    </source>
</reference>
<dbReference type="EMBL" id="JAKKPZ010000002">
    <property type="protein sequence ID" value="KAI1725586.1"/>
    <property type="molecule type" value="Genomic_DNA"/>
</dbReference>